<organism evidence="2 3">
    <name type="scientific">Anaeromyxobacter dehalogenans (strain 2CP-C)</name>
    <dbReference type="NCBI Taxonomy" id="290397"/>
    <lineage>
        <taxon>Bacteria</taxon>
        <taxon>Pseudomonadati</taxon>
        <taxon>Myxococcota</taxon>
        <taxon>Myxococcia</taxon>
        <taxon>Myxococcales</taxon>
        <taxon>Cystobacterineae</taxon>
        <taxon>Anaeromyxobacteraceae</taxon>
        <taxon>Anaeromyxobacter</taxon>
    </lineage>
</organism>
<dbReference type="Gene3D" id="3.40.50.720">
    <property type="entry name" value="NAD(P)-binding Rossmann-like Domain"/>
    <property type="match status" value="1"/>
</dbReference>
<name>Q2IFD8_ANADE</name>
<dbReference type="Proteomes" id="UP000001935">
    <property type="component" value="Chromosome"/>
</dbReference>
<dbReference type="KEGG" id="ade:Adeh_3530"/>
<accession>Q2IFD8</accession>
<reference evidence="2 3" key="1">
    <citation type="submission" date="2006-01" db="EMBL/GenBank/DDBJ databases">
        <title>Complete sequence of Anaeromyxobacter dehalogenans 2CP-C.</title>
        <authorList>
            <consortium name="US DOE Joint Genome Institute"/>
            <person name="Copeland A."/>
            <person name="Lucas S."/>
            <person name="Lapidus A."/>
            <person name="Barry K."/>
            <person name="Detter J.C."/>
            <person name="Glavina T."/>
            <person name="Hammon N."/>
            <person name="Israni S."/>
            <person name="Pitluck S."/>
            <person name="Brettin T."/>
            <person name="Bruce D."/>
            <person name="Han C."/>
            <person name="Tapia R."/>
            <person name="Gilna P."/>
            <person name="Kiss H."/>
            <person name="Schmutz J."/>
            <person name="Larimer F."/>
            <person name="Land M."/>
            <person name="Kyrpides N."/>
            <person name="Anderson I."/>
            <person name="Sanford R.A."/>
            <person name="Ritalahti K.M."/>
            <person name="Thomas H.S."/>
            <person name="Kirby J.R."/>
            <person name="Zhulin I.B."/>
            <person name="Loeffler F.E."/>
            <person name="Richardson P."/>
        </authorList>
    </citation>
    <scope>NUCLEOTIDE SEQUENCE [LARGE SCALE GENOMIC DNA]</scope>
    <source>
        <strain evidence="2 3">2CP-C</strain>
    </source>
</reference>
<dbReference type="InterPro" id="IPR036291">
    <property type="entry name" value="NAD(P)-bd_dom_sf"/>
</dbReference>
<feature type="region of interest" description="Disordered" evidence="1">
    <location>
        <begin position="1"/>
        <end position="36"/>
    </location>
</feature>
<evidence type="ECO:0000313" key="3">
    <source>
        <dbReference type="Proteomes" id="UP000001935"/>
    </source>
</evidence>
<proteinExistence type="predicted"/>
<feature type="compositionally biased region" description="Basic residues" evidence="1">
    <location>
        <begin position="1"/>
        <end position="22"/>
    </location>
</feature>
<gene>
    <name evidence="2" type="ordered locus">Adeh_3530</name>
</gene>
<protein>
    <submittedName>
        <fullName evidence="2">Uncharacterized protein</fullName>
    </submittedName>
</protein>
<dbReference type="SUPFAM" id="SSF51735">
    <property type="entry name" value="NAD(P)-binding Rossmann-fold domains"/>
    <property type="match status" value="1"/>
</dbReference>
<dbReference type="AlphaFoldDB" id="Q2IFD8"/>
<sequence>MVRRRPALGSARRRGAGRGRRAAPRERQGRGGRAGCAAPALRFQPVDEGEAAARLAEIALGPPLGVAPEIAGPEVLTLGAAAEAWGSATGRRATTVAVPLDAIGAEAFLAAEPWARAVLEGYRAAWNTPHGARTLGSIRFVDWLRARPPGG</sequence>
<dbReference type="Gene3D" id="3.90.25.10">
    <property type="entry name" value="UDP-galactose 4-epimerase, domain 1"/>
    <property type="match status" value="1"/>
</dbReference>
<dbReference type="EMBL" id="CP000251">
    <property type="protein sequence ID" value="ABC83296.1"/>
    <property type="molecule type" value="Genomic_DNA"/>
</dbReference>
<dbReference type="HOGENOM" id="CLU_1727544_0_0_7"/>
<evidence type="ECO:0000313" key="2">
    <source>
        <dbReference type="EMBL" id="ABC83296.1"/>
    </source>
</evidence>
<evidence type="ECO:0000256" key="1">
    <source>
        <dbReference type="SAM" id="MobiDB-lite"/>
    </source>
</evidence>